<feature type="compositionally biased region" description="Low complexity" evidence="1">
    <location>
        <begin position="348"/>
        <end position="370"/>
    </location>
</feature>
<feature type="compositionally biased region" description="Basic and acidic residues" evidence="1">
    <location>
        <begin position="904"/>
        <end position="925"/>
    </location>
</feature>
<dbReference type="STRING" id="402600.SAMN05216188_110280"/>
<feature type="region of interest" description="Disordered" evidence="1">
    <location>
        <begin position="605"/>
        <end position="936"/>
    </location>
</feature>
<name>A0A1H9NMN3_9PSEU</name>
<feature type="compositionally biased region" description="Low complexity" evidence="1">
    <location>
        <begin position="42"/>
        <end position="51"/>
    </location>
</feature>
<feature type="compositionally biased region" description="Basic residues" evidence="1">
    <location>
        <begin position="59"/>
        <end position="94"/>
    </location>
</feature>
<protein>
    <submittedName>
        <fullName evidence="2">Uncharacterized protein</fullName>
    </submittedName>
</protein>
<evidence type="ECO:0000256" key="1">
    <source>
        <dbReference type="SAM" id="MobiDB-lite"/>
    </source>
</evidence>
<feature type="region of interest" description="Disordered" evidence="1">
    <location>
        <begin position="31"/>
        <end position="515"/>
    </location>
</feature>
<feature type="compositionally biased region" description="Low complexity" evidence="1">
    <location>
        <begin position="177"/>
        <end position="189"/>
    </location>
</feature>
<feature type="compositionally biased region" description="Basic and acidic residues" evidence="1">
    <location>
        <begin position="402"/>
        <end position="412"/>
    </location>
</feature>
<feature type="compositionally biased region" description="Low complexity" evidence="1">
    <location>
        <begin position="148"/>
        <end position="167"/>
    </location>
</feature>
<evidence type="ECO:0000313" key="2">
    <source>
        <dbReference type="EMBL" id="SER36899.1"/>
    </source>
</evidence>
<feature type="compositionally biased region" description="Low complexity" evidence="1">
    <location>
        <begin position="624"/>
        <end position="638"/>
    </location>
</feature>
<gene>
    <name evidence="2" type="ORF">SAMN05216188_110280</name>
</gene>
<feature type="compositionally biased region" description="Basic and acidic residues" evidence="1">
    <location>
        <begin position="423"/>
        <end position="446"/>
    </location>
</feature>
<feature type="compositionally biased region" description="Low complexity" evidence="1">
    <location>
        <begin position="106"/>
        <end position="121"/>
    </location>
</feature>
<keyword evidence="3" id="KW-1185">Reference proteome</keyword>
<evidence type="ECO:0000313" key="3">
    <source>
        <dbReference type="Proteomes" id="UP000199352"/>
    </source>
</evidence>
<feature type="compositionally biased region" description="Low complexity" evidence="1">
    <location>
        <begin position="131"/>
        <end position="140"/>
    </location>
</feature>
<feature type="compositionally biased region" description="Basic and acidic residues" evidence="1">
    <location>
        <begin position="714"/>
        <end position="809"/>
    </location>
</feature>
<accession>A0A1H9NMN3</accession>
<feature type="compositionally biased region" description="Basic and acidic residues" evidence="1">
    <location>
        <begin position="885"/>
        <end position="897"/>
    </location>
</feature>
<dbReference type="SUPFAM" id="SSF57997">
    <property type="entry name" value="Tropomyosin"/>
    <property type="match status" value="1"/>
</dbReference>
<feature type="compositionally biased region" description="Basic residues" evidence="1">
    <location>
        <begin position="292"/>
        <end position="303"/>
    </location>
</feature>
<feature type="compositionally biased region" description="Basic and acidic residues" evidence="1">
    <location>
        <begin position="202"/>
        <end position="212"/>
    </location>
</feature>
<dbReference type="PRINTS" id="PR01217">
    <property type="entry name" value="PRICHEXTENSN"/>
</dbReference>
<proteinExistence type="predicted"/>
<feature type="compositionally biased region" description="Pro residues" evidence="1">
    <location>
        <begin position="452"/>
        <end position="465"/>
    </location>
</feature>
<feature type="compositionally biased region" description="Low complexity" evidence="1">
    <location>
        <begin position="326"/>
        <end position="339"/>
    </location>
</feature>
<dbReference type="AlphaFoldDB" id="A0A1H9NMN3"/>
<sequence length="1173" mass="125639">MSSNGGRLGKAALYAASGGFLTLAFGALGGGHEAEAAPKPPSAKSTRAAPPKAAPKPKSAPKKAAPKPKAALKKATPKPKAALKKAAPKPKATPRKAAPEPKAVPKKAAPQKAAPQKVAPKPKAELEPKATPRTTAAPKPVAKPTPEPVAKLKAQKPKPVVKAAPKPRAVPKPAPPRASKQSPAKPAKAMSTGQGVRSSAAKPREVRPDKPAPRKPAAGVPLAQRLPGSARQPGAKPAPATAGERRAAQEREQARSRLLRANPDAAPRPGPRQSAAAPATIAERLASQKGAVRNKARQTRARQTRALANQPTSISPRAWETRQQRAAEAQQLARQRQATSLPKKGRGTAATPAANAQRAADATLQALRRQNPAPQAKQNPHIGLRALEVRQEIERAAAPARAEADRLAKLRDAGATGSPRAWETTRRRAQEAETEARRLERLRDLAAKTAPRPAPAPPPPPPPPSSLAQWEDAIEAGVAEHLAGARQWAEDEVNREKNDPNKAADPATLARRGAAGALRAAHDGAQALLGAWDTLDRSAEGDLQAQRELEQGAADVANGVAGTVNDVVTDPQGSADRAVEGVQQAVEDFKEAPAASTGAAIAELLNPGKVTKPFRAAGGDADAPSPSRSGGNSSRSGTGQAGGTPGGGTPNTGRPREDAARPRGSGNNTAPPTTPRAADRNAPPASRPTDRPSRDADDDVTAPRSRPGAVGDPAKPRTQPERRTTEPERRTTQPDRRASEPDRRTPKPERRAPEPDSRTPKPERRAPEPDRRAPEPERRSPDRERPETPRTSPDRDKPDAPDTTPREPDTTGTKAPGKPEAPRRPGGPPDREAPSTQEGEPRFEDPANPDSLPDPEAPDLPRKAPGGDNPITPEKPARQEATPKQSDESGRAPERQSPEMQTGRADDRASERDGETEAAPDRQRVDLPGAPEYRRAWTSIDNFRSYMLNVADPEVRARFESEFADRIRELQSGQAEKYKKLWKELFPHKADERTPPQAGNRAEEVIRGFTADADELMNDLSDFAARTGRPALADGNLARTLDREGAAAWEKSFRETQAKIDEVLSGFTYHGREIGYIGSMRTGLRGPHKGKTRFDPYDFDVDLYVVVDKKTFEKVRAEHPHLDSDDSKIMPDDTEPEDLVRLGKQIGRALKEKFPHVRGIEDSTIALRAEEPW</sequence>
<dbReference type="EMBL" id="FOFR01000010">
    <property type="protein sequence ID" value="SER36899.1"/>
    <property type="molecule type" value="Genomic_DNA"/>
</dbReference>
<feature type="compositionally biased region" description="Basic and acidic residues" evidence="1">
    <location>
        <begin position="829"/>
        <end position="845"/>
    </location>
</feature>
<reference evidence="3" key="1">
    <citation type="submission" date="2016-10" db="EMBL/GenBank/DDBJ databases">
        <authorList>
            <person name="Varghese N."/>
            <person name="Submissions S."/>
        </authorList>
    </citation>
    <scope>NUCLEOTIDE SEQUENCE [LARGE SCALE GENOMIC DNA]</scope>
    <source>
        <strain evidence="3">CGMCC 4.3525</strain>
    </source>
</reference>
<feature type="compositionally biased region" description="Gly residues" evidence="1">
    <location>
        <begin position="639"/>
        <end position="650"/>
    </location>
</feature>
<dbReference type="Proteomes" id="UP000199352">
    <property type="component" value="Unassembled WGS sequence"/>
</dbReference>
<feature type="compositionally biased region" description="Basic and acidic residues" evidence="1">
    <location>
        <begin position="488"/>
        <end position="502"/>
    </location>
</feature>
<feature type="compositionally biased region" description="Basic and acidic residues" evidence="1">
    <location>
        <begin position="243"/>
        <end position="255"/>
    </location>
</feature>
<organism evidence="2 3">
    <name type="scientific">Lentzea xinjiangensis</name>
    <dbReference type="NCBI Taxonomy" id="402600"/>
    <lineage>
        <taxon>Bacteria</taxon>
        <taxon>Bacillati</taxon>
        <taxon>Actinomycetota</taxon>
        <taxon>Actinomycetes</taxon>
        <taxon>Pseudonocardiales</taxon>
        <taxon>Pseudonocardiaceae</taxon>
        <taxon>Lentzea</taxon>
    </lineage>
</organism>